<comment type="caution">
    <text evidence="9">The sequence shown here is derived from an EMBL/GenBank/DDBJ whole genome shotgun (WGS) entry which is preliminary data.</text>
</comment>
<evidence type="ECO:0000256" key="1">
    <source>
        <dbReference type="ARBA" id="ARBA00004651"/>
    </source>
</evidence>
<evidence type="ECO:0000313" key="10">
    <source>
        <dbReference type="Proteomes" id="UP001375240"/>
    </source>
</evidence>
<dbReference type="EMBL" id="JAVHNQ010000013">
    <property type="protein sequence ID" value="KAK6333988.1"/>
    <property type="molecule type" value="Genomic_DNA"/>
</dbReference>
<keyword evidence="2" id="KW-0813">Transport</keyword>
<dbReference type="Proteomes" id="UP001375240">
    <property type="component" value="Unassembled WGS sequence"/>
</dbReference>
<dbReference type="PANTHER" id="PTHR33281:SF19">
    <property type="entry name" value="VOLTAGE-DEPENDENT ANION CHANNEL-FORMING PROTEIN YNEE"/>
    <property type="match status" value="1"/>
</dbReference>
<evidence type="ECO:0000256" key="8">
    <source>
        <dbReference type="SAM" id="Phobius"/>
    </source>
</evidence>
<evidence type="ECO:0000256" key="2">
    <source>
        <dbReference type="ARBA" id="ARBA00022448"/>
    </source>
</evidence>
<keyword evidence="7 8" id="KW-0472">Membrane</keyword>
<name>A0AAV9U5S2_9PEZI</name>
<feature type="transmembrane region" description="Helical" evidence="8">
    <location>
        <begin position="45"/>
        <end position="64"/>
    </location>
</feature>
<feature type="transmembrane region" description="Helical" evidence="8">
    <location>
        <begin position="12"/>
        <end position="33"/>
    </location>
</feature>
<dbReference type="GO" id="GO:0005254">
    <property type="term" value="F:chloride channel activity"/>
    <property type="evidence" value="ECO:0007669"/>
    <property type="project" value="InterPro"/>
</dbReference>
<feature type="transmembrane region" description="Helical" evidence="8">
    <location>
        <begin position="295"/>
        <end position="314"/>
    </location>
</feature>
<gene>
    <name evidence="9" type="ORF">TWF696_002499</name>
</gene>
<evidence type="ECO:0000256" key="5">
    <source>
        <dbReference type="ARBA" id="ARBA00022989"/>
    </source>
</evidence>
<dbReference type="PANTHER" id="PTHR33281">
    <property type="entry name" value="UPF0187 PROTEIN YNEE"/>
    <property type="match status" value="1"/>
</dbReference>
<protein>
    <submittedName>
        <fullName evidence="9">Uncharacterized protein</fullName>
    </submittedName>
</protein>
<reference evidence="9 10" key="1">
    <citation type="submission" date="2019-10" db="EMBL/GenBank/DDBJ databases">
        <authorList>
            <person name="Palmer J.M."/>
        </authorList>
    </citation>
    <scope>NUCLEOTIDE SEQUENCE [LARGE SCALE GENOMIC DNA]</scope>
    <source>
        <strain evidence="9 10">TWF696</strain>
    </source>
</reference>
<keyword evidence="10" id="KW-1185">Reference proteome</keyword>
<evidence type="ECO:0000256" key="3">
    <source>
        <dbReference type="ARBA" id="ARBA00022475"/>
    </source>
</evidence>
<keyword evidence="3" id="KW-1003">Cell membrane</keyword>
<dbReference type="AlphaFoldDB" id="A0AAV9U5S2"/>
<evidence type="ECO:0000256" key="7">
    <source>
        <dbReference type="ARBA" id="ARBA00023136"/>
    </source>
</evidence>
<proteinExistence type="predicted"/>
<evidence type="ECO:0000256" key="4">
    <source>
        <dbReference type="ARBA" id="ARBA00022692"/>
    </source>
</evidence>
<comment type="subcellular location">
    <subcellularLocation>
        <location evidence="1">Cell membrane</location>
        <topology evidence="1">Multi-pass membrane protein</topology>
    </subcellularLocation>
</comment>
<sequence>MLPDPLRLRSGVIVSTLPGLLLVGFWSGAVTYVHLYHYNLQVDEGLVSLLGLVTAIAIAFKLWASYHRYQDARTQWTRLTICIRNLVRQIWFNVPDGPRTPLHVHGCAAKSGPWPPPTQMQVEHKLREDLLCKASAIRLLVGFAFALKRHVRGEYGTEWPDVRSRVGFLPTLARRGPQTQISVSQTLYSTMDPEKGLPAIPAHSSSWPRSLFSTPPPNPNAQPAVIPSNTYMAITQHNLPLEILGFLGSYAGHLACERKMAGSGGLGAVVQGELATLGDILGRCEALLDSNSMPLSYTVVISQIKWLFLLLLPFQLLQAMSWVTIPAVVIIAFGLLGLSSAAASLSHPFATTALSLPLDIICTTLAIQIDALTSCPLAHQPLVTAHSSYYTASPDDADEKPSEKTGQATIGIAIGVTMSGGTTNAVHMPTGDGSSVPAWMYVKGNRPLGPLVKKDFAECVRSLSVGDILEVMKMKGEMPEG</sequence>
<dbReference type="Pfam" id="PF25539">
    <property type="entry name" value="Bestrophin_2"/>
    <property type="match status" value="1"/>
</dbReference>
<organism evidence="9 10">
    <name type="scientific">Orbilia brochopaga</name>
    <dbReference type="NCBI Taxonomy" id="3140254"/>
    <lineage>
        <taxon>Eukaryota</taxon>
        <taxon>Fungi</taxon>
        <taxon>Dikarya</taxon>
        <taxon>Ascomycota</taxon>
        <taxon>Pezizomycotina</taxon>
        <taxon>Orbiliomycetes</taxon>
        <taxon>Orbiliales</taxon>
        <taxon>Orbiliaceae</taxon>
        <taxon>Orbilia</taxon>
    </lineage>
</organism>
<keyword evidence="5 8" id="KW-1133">Transmembrane helix</keyword>
<dbReference type="InterPro" id="IPR044669">
    <property type="entry name" value="YneE/VCCN1/2-like"/>
</dbReference>
<accession>A0AAV9U5S2</accession>
<feature type="transmembrane region" description="Helical" evidence="8">
    <location>
        <begin position="320"/>
        <end position="338"/>
    </location>
</feature>
<evidence type="ECO:0000256" key="6">
    <source>
        <dbReference type="ARBA" id="ARBA00023065"/>
    </source>
</evidence>
<evidence type="ECO:0000313" key="9">
    <source>
        <dbReference type="EMBL" id="KAK6333988.1"/>
    </source>
</evidence>
<keyword evidence="6" id="KW-0406">Ion transport</keyword>
<keyword evidence="4 8" id="KW-0812">Transmembrane</keyword>
<dbReference type="GO" id="GO:0005886">
    <property type="term" value="C:plasma membrane"/>
    <property type="evidence" value="ECO:0007669"/>
    <property type="project" value="UniProtKB-SubCell"/>
</dbReference>